<sequence>MRKLPPLHALRAFEAAARHLHFADAAEELALTPTAISHQVRQLEDILGVTLFHRFPRPVRLTAAGQKLFPVLCQALDQIAGTIDQLSVTAAETPLRLSVTMAFASRWLMARLPRLRAETGLKITVEAADLPADLHASDIDMAIRYAGQPDDRAEWHRLFDDAIIPVCAPDLVNLPLTPDDLLSLPLLDYRWKSASQNAPSWQRWRARAGVKASSPAVAQTFSEEIHAIDAAVSGQGAVLASRLLVADLLTAGQLVQLSDIALPGLTYWAVFLPTHPDQARLAQLLDWLRQQS</sequence>
<dbReference type="PANTHER" id="PTHR30537:SF26">
    <property type="entry name" value="GLYCINE CLEAVAGE SYSTEM TRANSCRIPTIONAL ACTIVATOR"/>
    <property type="match status" value="1"/>
</dbReference>
<feature type="domain" description="HTH lysR-type" evidence="5">
    <location>
        <begin position="5"/>
        <end position="62"/>
    </location>
</feature>
<dbReference type="Gene3D" id="3.40.190.10">
    <property type="entry name" value="Periplasmic binding protein-like II"/>
    <property type="match status" value="2"/>
</dbReference>
<dbReference type="PANTHER" id="PTHR30537">
    <property type="entry name" value="HTH-TYPE TRANSCRIPTIONAL REGULATOR"/>
    <property type="match status" value="1"/>
</dbReference>
<dbReference type="InterPro" id="IPR058163">
    <property type="entry name" value="LysR-type_TF_proteobact-type"/>
</dbReference>
<dbReference type="GO" id="GO:0043565">
    <property type="term" value="F:sequence-specific DNA binding"/>
    <property type="evidence" value="ECO:0007669"/>
    <property type="project" value="TreeGrafter"/>
</dbReference>
<evidence type="ECO:0000256" key="1">
    <source>
        <dbReference type="ARBA" id="ARBA00009437"/>
    </source>
</evidence>
<dbReference type="InterPro" id="IPR036390">
    <property type="entry name" value="WH_DNA-bd_sf"/>
</dbReference>
<dbReference type="SUPFAM" id="SSF46785">
    <property type="entry name" value="Winged helix' DNA-binding domain"/>
    <property type="match status" value="1"/>
</dbReference>
<dbReference type="Gene3D" id="1.10.10.10">
    <property type="entry name" value="Winged helix-like DNA-binding domain superfamily/Winged helix DNA-binding domain"/>
    <property type="match status" value="1"/>
</dbReference>
<dbReference type="FunFam" id="1.10.10.10:FF:000038">
    <property type="entry name" value="Glycine cleavage system transcriptional activator"/>
    <property type="match status" value="1"/>
</dbReference>
<dbReference type="OrthoDB" id="9813056at2"/>
<dbReference type="GO" id="GO:0003700">
    <property type="term" value="F:DNA-binding transcription factor activity"/>
    <property type="evidence" value="ECO:0007669"/>
    <property type="project" value="InterPro"/>
</dbReference>
<organism evidence="6 7">
    <name type="scientific">Pseudosulfitobacter pseudonitzschiae</name>
    <dbReference type="NCBI Taxonomy" id="1402135"/>
    <lineage>
        <taxon>Bacteria</taxon>
        <taxon>Pseudomonadati</taxon>
        <taxon>Pseudomonadota</taxon>
        <taxon>Alphaproteobacteria</taxon>
        <taxon>Rhodobacterales</taxon>
        <taxon>Roseobacteraceae</taxon>
        <taxon>Pseudosulfitobacter</taxon>
    </lineage>
</organism>
<keyword evidence="7" id="KW-1185">Reference proteome</keyword>
<keyword evidence="4" id="KW-0804">Transcription</keyword>
<protein>
    <submittedName>
        <fullName evidence="6">LysR family transcriptional regulator</fullName>
    </submittedName>
</protein>
<dbReference type="InterPro" id="IPR005119">
    <property type="entry name" value="LysR_subst-bd"/>
</dbReference>
<evidence type="ECO:0000313" key="7">
    <source>
        <dbReference type="Proteomes" id="UP000027746"/>
    </source>
</evidence>
<comment type="similarity">
    <text evidence="1">Belongs to the LysR transcriptional regulatory family.</text>
</comment>
<dbReference type="EMBL" id="JAMD01000006">
    <property type="protein sequence ID" value="KEJ95554.1"/>
    <property type="molecule type" value="Genomic_DNA"/>
</dbReference>
<dbReference type="AlphaFoldDB" id="A0A073J0S9"/>
<dbReference type="Pfam" id="PF03466">
    <property type="entry name" value="LysR_substrate"/>
    <property type="match status" value="1"/>
</dbReference>
<reference evidence="6 7" key="1">
    <citation type="submission" date="2014-01" db="EMBL/GenBank/DDBJ databases">
        <title>Sulfitobacter sp. H3 (MCCC 1A00686) Genome Sequencing.</title>
        <authorList>
            <person name="Lai Q."/>
            <person name="Hong Z."/>
        </authorList>
    </citation>
    <scope>NUCLEOTIDE SEQUENCE [LARGE SCALE GENOMIC DNA]</scope>
    <source>
        <strain evidence="6 7">H3</strain>
    </source>
</reference>
<evidence type="ECO:0000313" key="6">
    <source>
        <dbReference type="EMBL" id="KEJ95554.1"/>
    </source>
</evidence>
<keyword evidence="2" id="KW-0805">Transcription regulation</keyword>
<dbReference type="InterPro" id="IPR000847">
    <property type="entry name" value="LysR_HTH_N"/>
</dbReference>
<evidence type="ECO:0000259" key="5">
    <source>
        <dbReference type="PROSITE" id="PS50931"/>
    </source>
</evidence>
<dbReference type="Proteomes" id="UP000027746">
    <property type="component" value="Unassembled WGS sequence"/>
</dbReference>
<dbReference type="PROSITE" id="PS50931">
    <property type="entry name" value="HTH_LYSR"/>
    <property type="match status" value="1"/>
</dbReference>
<dbReference type="GeneID" id="68871510"/>
<dbReference type="SUPFAM" id="SSF53850">
    <property type="entry name" value="Periplasmic binding protein-like II"/>
    <property type="match status" value="1"/>
</dbReference>
<evidence type="ECO:0000256" key="4">
    <source>
        <dbReference type="ARBA" id="ARBA00023163"/>
    </source>
</evidence>
<dbReference type="RefSeq" id="WP_037926880.1">
    <property type="nucleotide sequence ID" value="NZ_CP054599.1"/>
</dbReference>
<dbReference type="GO" id="GO:0006351">
    <property type="term" value="P:DNA-templated transcription"/>
    <property type="evidence" value="ECO:0007669"/>
    <property type="project" value="TreeGrafter"/>
</dbReference>
<evidence type="ECO:0000256" key="2">
    <source>
        <dbReference type="ARBA" id="ARBA00023015"/>
    </source>
</evidence>
<dbReference type="InterPro" id="IPR036388">
    <property type="entry name" value="WH-like_DNA-bd_sf"/>
</dbReference>
<keyword evidence="3" id="KW-0238">DNA-binding</keyword>
<dbReference type="PRINTS" id="PR00039">
    <property type="entry name" value="HTHLYSR"/>
</dbReference>
<proteinExistence type="inferred from homology"/>
<dbReference type="Pfam" id="PF00126">
    <property type="entry name" value="HTH_1"/>
    <property type="match status" value="1"/>
</dbReference>
<accession>A0A073J0S9</accession>
<name>A0A073J0S9_9RHOB</name>
<comment type="caution">
    <text evidence="6">The sequence shown here is derived from an EMBL/GenBank/DDBJ whole genome shotgun (WGS) entry which is preliminary data.</text>
</comment>
<evidence type="ECO:0000256" key="3">
    <source>
        <dbReference type="ARBA" id="ARBA00023125"/>
    </source>
</evidence>
<gene>
    <name evidence="6" type="ORF">SUH3_21450</name>
</gene>